<dbReference type="EMBL" id="JAGSXJ010000023">
    <property type="protein sequence ID" value="KAH6677014.1"/>
    <property type="molecule type" value="Genomic_DNA"/>
</dbReference>
<comment type="similarity">
    <text evidence="2">Belongs to the NAD(P)-dependent epimerase/dehydratase family. Dihydroflavonol-4-reductase subfamily.</text>
</comment>
<dbReference type="GO" id="GO:0016616">
    <property type="term" value="F:oxidoreductase activity, acting on the CH-OH group of donors, NAD or NADP as acceptor"/>
    <property type="evidence" value="ECO:0007669"/>
    <property type="project" value="TreeGrafter"/>
</dbReference>
<evidence type="ECO:0000259" key="3">
    <source>
        <dbReference type="Pfam" id="PF01370"/>
    </source>
</evidence>
<dbReference type="SUPFAM" id="SSF51735">
    <property type="entry name" value="NAD(P)-binding Rossmann-fold domains"/>
    <property type="match status" value="1"/>
</dbReference>
<gene>
    <name evidence="4" type="ORF">F5X68DRAFT_37934</name>
</gene>
<keyword evidence="1" id="KW-0560">Oxidoreductase</keyword>
<name>A0A9P8V6V9_9PEZI</name>
<evidence type="ECO:0000256" key="1">
    <source>
        <dbReference type="ARBA" id="ARBA00023002"/>
    </source>
</evidence>
<sequence>MPSDQTILVTGLNGYIGARTVEAFLAAGYRVRGSVRSAKSAEETLQALAKYRDQIEIVEVPDITAPGAFDAAVKGVHGIAHLAAPVSLSFTEAEPIIRTATTSTRGVLESAAKEPSVKSVVLMSSIAAILDTTKPGPYVFTEKDWNLKSLELIKMLGDKSPGILIYSASKTASEKTFWDFQAEKKPAFAMTAVNPVFVNGPPLVTPKSQDKIPETTAYIFDVLNGKPIQPAAGSFSWYADVRDVARMTVFAVEKPDVAKDERYLVGAHWGPSQAVADILRKAYPGGKVQEGEPGAGYLEGFKTPADISIDASKGVKATGAPWISYEKSVLDTAKAYEGLLD</sequence>
<keyword evidence="5" id="KW-1185">Reference proteome</keyword>
<dbReference type="OrthoDB" id="2735536at2759"/>
<dbReference type="Pfam" id="PF01370">
    <property type="entry name" value="Epimerase"/>
    <property type="match status" value="1"/>
</dbReference>
<dbReference type="PANTHER" id="PTHR10366:SF562">
    <property type="entry name" value="ALDEHYDE REDUCTASE II (AFU_ORTHOLOGUE AFUA_1G11360)"/>
    <property type="match status" value="1"/>
</dbReference>
<evidence type="ECO:0000313" key="5">
    <source>
        <dbReference type="Proteomes" id="UP000770015"/>
    </source>
</evidence>
<dbReference type="Gene3D" id="3.40.50.720">
    <property type="entry name" value="NAD(P)-binding Rossmann-like Domain"/>
    <property type="match status" value="1"/>
</dbReference>
<evidence type="ECO:0000313" key="4">
    <source>
        <dbReference type="EMBL" id="KAH6677014.1"/>
    </source>
</evidence>
<dbReference type="Proteomes" id="UP000770015">
    <property type="component" value="Unassembled WGS sequence"/>
</dbReference>
<feature type="domain" description="NAD-dependent epimerase/dehydratase" evidence="3">
    <location>
        <begin position="7"/>
        <end position="266"/>
    </location>
</feature>
<dbReference type="PANTHER" id="PTHR10366">
    <property type="entry name" value="NAD DEPENDENT EPIMERASE/DEHYDRATASE"/>
    <property type="match status" value="1"/>
</dbReference>
<reference evidence="4" key="1">
    <citation type="journal article" date="2021" name="Nat. Commun.">
        <title>Genetic determinants of endophytism in the Arabidopsis root mycobiome.</title>
        <authorList>
            <person name="Mesny F."/>
            <person name="Miyauchi S."/>
            <person name="Thiergart T."/>
            <person name="Pickel B."/>
            <person name="Atanasova L."/>
            <person name="Karlsson M."/>
            <person name="Huettel B."/>
            <person name="Barry K.W."/>
            <person name="Haridas S."/>
            <person name="Chen C."/>
            <person name="Bauer D."/>
            <person name="Andreopoulos W."/>
            <person name="Pangilinan J."/>
            <person name="LaButti K."/>
            <person name="Riley R."/>
            <person name="Lipzen A."/>
            <person name="Clum A."/>
            <person name="Drula E."/>
            <person name="Henrissat B."/>
            <person name="Kohler A."/>
            <person name="Grigoriev I.V."/>
            <person name="Martin F.M."/>
            <person name="Hacquard S."/>
        </authorList>
    </citation>
    <scope>NUCLEOTIDE SEQUENCE</scope>
    <source>
        <strain evidence="4">MPI-SDFR-AT-0117</strain>
    </source>
</reference>
<organism evidence="4 5">
    <name type="scientific">Plectosphaerella plurivora</name>
    <dbReference type="NCBI Taxonomy" id="936078"/>
    <lineage>
        <taxon>Eukaryota</taxon>
        <taxon>Fungi</taxon>
        <taxon>Dikarya</taxon>
        <taxon>Ascomycota</taxon>
        <taxon>Pezizomycotina</taxon>
        <taxon>Sordariomycetes</taxon>
        <taxon>Hypocreomycetidae</taxon>
        <taxon>Glomerellales</taxon>
        <taxon>Plectosphaerellaceae</taxon>
        <taxon>Plectosphaerella</taxon>
    </lineage>
</organism>
<dbReference type="InterPro" id="IPR050425">
    <property type="entry name" value="NAD(P)_dehydrat-like"/>
</dbReference>
<dbReference type="AlphaFoldDB" id="A0A9P8V6V9"/>
<evidence type="ECO:0000256" key="2">
    <source>
        <dbReference type="ARBA" id="ARBA00023445"/>
    </source>
</evidence>
<dbReference type="InterPro" id="IPR036291">
    <property type="entry name" value="NAD(P)-bd_dom_sf"/>
</dbReference>
<proteinExistence type="inferred from homology"/>
<accession>A0A9P8V6V9</accession>
<dbReference type="InterPro" id="IPR001509">
    <property type="entry name" value="Epimerase_deHydtase"/>
</dbReference>
<protein>
    <recommendedName>
        <fullName evidence="3">NAD-dependent epimerase/dehydratase domain-containing protein</fullName>
    </recommendedName>
</protein>
<comment type="caution">
    <text evidence="4">The sequence shown here is derived from an EMBL/GenBank/DDBJ whole genome shotgun (WGS) entry which is preliminary data.</text>
</comment>